<dbReference type="GO" id="GO:0032259">
    <property type="term" value="P:methylation"/>
    <property type="evidence" value="ECO:0007669"/>
    <property type="project" value="UniProtKB-KW"/>
</dbReference>
<accession>A0A840V8Z1</accession>
<organism evidence="3 4">
    <name type="scientific">Haloferula luteola</name>
    <dbReference type="NCBI Taxonomy" id="595692"/>
    <lineage>
        <taxon>Bacteria</taxon>
        <taxon>Pseudomonadati</taxon>
        <taxon>Verrucomicrobiota</taxon>
        <taxon>Verrucomicrobiia</taxon>
        <taxon>Verrucomicrobiales</taxon>
        <taxon>Verrucomicrobiaceae</taxon>
        <taxon>Haloferula</taxon>
    </lineage>
</organism>
<dbReference type="AlphaFoldDB" id="A0A840V8Z1"/>
<dbReference type="InterPro" id="IPR029063">
    <property type="entry name" value="SAM-dependent_MTases_sf"/>
</dbReference>
<dbReference type="PRINTS" id="PR00996">
    <property type="entry name" value="CHERMTFRASE"/>
</dbReference>
<dbReference type="PROSITE" id="PS50123">
    <property type="entry name" value="CHER"/>
    <property type="match status" value="1"/>
</dbReference>
<sequence length="333" mass="36113">MPPARETAPQLPADRFPLPGPPEDHAATPSLTDPRFAHVCFHGAAETSPTIVVDPFTPSVPYGTPLKDLVESEPHPPEDLGFVRRLLRQAGLRAEGYRATPLVRRIPACLRALRVTTKEAAERLVADDPAKLQIAVNALLIGTTSFFRDAATFGLLEEAIVPLLVEHSPLPRVWSVACSDGSELVSIALLFARYGAAGRCRFLGTDCRPSAIASAKKGHYSQEAIASMPADLGERYFENVGKARRLIPAISSRIIWKVSDILSDTEPGLWDLILCRNLAIYLGPAVTQQLWLKLADALTPGGHLVVGKAENPQLPGLERVGPCVFRKSSTFRP</sequence>
<keyword evidence="4" id="KW-1185">Reference proteome</keyword>
<keyword evidence="3" id="KW-0808">Transferase</keyword>
<dbReference type="InterPro" id="IPR022642">
    <property type="entry name" value="CheR_C"/>
</dbReference>
<dbReference type="PANTHER" id="PTHR24422">
    <property type="entry name" value="CHEMOTAXIS PROTEIN METHYLTRANSFERASE"/>
    <property type="match status" value="1"/>
</dbReference>
<dbReference type="Proteomes" id="UP000557717">
    <property type="component" value="Unassembled WGS sequence"/>
</dbReference>
<dbReference type="RefSeq" id="WP_184015713.1">
    <property type="nucleotide sequence ID" value="NZ_JACHFD010000002.1"/>
</dbReference>
<feature type="domain" description="CheR-type methyltransferase" evidence="2">
    <location>
        <begin position="82"/>
        <end position="310"/>
    </location>
</feature>
<reference evidence="3 4" key="1">
    <citation type="submission" date="2020-08" db="EMBL/GenBank/DDBJ databases">
        <title>Genomic Encyclopedia of Type Strains, Phase IV (KMG-IV): sequencing the most valuable type-strain genomes for metagenomic binning, comparative biology and taxonomic classification.</title>
        <authorList>
            <person name="Goeker M."/>
        </authorList>
    </citation>
    <scope>NUCLEOTIDE SEQUENCE [LARGE SCALE GENOMIC DNA]</scope>
    <source>
        <strain evidence="3 4">YC6886</strain>
    </source>
</reference>
<name>A0A840V8Z1_9BACT</name>
<dbReference type="EMBL" id="JACHFD010000002">
    <property type="protein sequence ID" value="MBB5350430.1"/>
    <property type="molecule type" value="Genomic_DNA"/>
</dbReference>
<dbReference type="Gene3D" id="3.40.50.150">
    <property type="entry name" value="Vaccinia Virus protein VP39"/>
    <property type="match status" value="1"/>
</dbReference>
<dbReference type="Pfam" id="PF01739">
    <property type="entry name" value="CheR"/>
    <property type="match status" value="1"/>
</dbReference>
<keyword evidence="3" id="KW-0489">Methyltransferase</keyword>
<gene>
    <name evidence="3" type="ORF">HNR46_000654</name>
</gene>
<evidence type="ECO:0000313" key="3">
    <source>
        <dbReference type="EMBL" id="MBB5350430.1"/>
    </source>
</evidence>
<dbReference type="SMART" id="SM00138">
    <property type="entry name" value="MeTrc"/>
    <property type="match status" value="1"/>
</dbReference>
<evidence type="ECO:0000259" key="2">
    <source>
        <dbReference type="PROSITE" id="PS50123"/>
    </source>
</evidence>
<dbReference type="InterPro" id="IPR000780">
    <property type="entry name" value="CheR_MeTrfase"/>
</dbReference>
<dbReference type="GO" id="GO:0008757">
    <property type="term" value="F:S-adenosylmethionine-dependent methyltransferase activity"/>
    <property type="evidence" value="ECO:0007669"/>
    <property type="project" value="InterPro"/>
</dbReference>
<dbReference type="PANTHER" id="PTHR24422:SF10">
    <property type="entry name" value="CHEMOTAXIS PROTEIN METHYLTRANSFERASE 2"/>
    <property type="match status" value="1"/>
</dbReference>
<feature type="region of interest" description="Disordered" evidence="1">
    <location>
        <begin position="1"/>
        <end position="31"/>
    </location>
</feature>
<dbReference type="SUPFAM" id="SSF53335">
    <property type="entry name" value="S-adenosyl-L-methionine-dependent methyltransferases"/>
    <property type="match status" value="1"/>
</dbReference>
<evidence type="ECO:0000313" key="4">
    <source>
        <dbReference type="Proteomes" id="UP000557717"/>
    </source>
</evidence>
<comment type="caution">
    <text evidence="3">The sequence shown here is derived from an EMBL/GenBank/DDBJ whole genome shotgun (WGS) entry which is preliminary data.</text>
</comment>
<evidence type="ECO:0000256" key="1">
    <source>
        <dbReference type="SAM" id="MobiDB-lite"/>
    </source>
</evidence>
<proteinExistence type="predicted"/>
<dbReference type="InterPro" id="IPR050903">
    <property type="entry name" value="Bact_Chemotaxis_MeTrfase"/>
</dbReference>
<protein>
    <submittedName>
        <fullName evidence="3">Chemotaxis methyl-accepting protein methylase</fullName>
    </submittedName>
</protein>